<dbReference type="KEGG" id="noa:BKM31_14105"/>
<name>A0A1V0AJH4_9ACTN</name>
<reference evidence="2" key="1">
    <citation type="journal article" date="2017" name="Med. Chem. Commun.">
        <title>Nonomuraea sp. ATCC 55076 harbours the largest actinomycete chromosome to date and the kistamicin biosynthetic gene cluster.</title>
        <authorList>
            <person name="Nazari B."/>
            <person name="Forneris C.C."/>
            <person name="Gibson M.I."/>
            <person name="Moon K."/>
            <person name="Schramma K.R."/>
            <person name="Seyedsayamdost M.R."/>
        </authorList>
    </citation>
    <scope>NUCLEOTIDE SEQUENCE [LARGE SCALE GENOMIC DNA]</scope>
    <source>
        <strain evidence="2">ATCC 55076</strain>
    </source>
</reference>
<gene>
    <name evidence="1" type="ORF">BKM31_14105</name>
</gene>
<evidence type="ECO:0000313" key="1">
    <source>
        <dbReference type="EMBL" id="AQZ70384.1"/>
    </source>
</evidence>
<organism evidence="1 2">
    <name type="scientific">[Actinomadura] parvosata subsp. kistnae</name>
    <dbReference type="NCBI Taxonomy" id="1909395"/>
    <lineage>
        <taxon>Bacteria</taxon>
        <taxon>Bacillati</taxon>
        <taxon>Actinomycetota</taxon>
        <taxon>Actinomycetes</taxon>
        <taxon>Streptosporangiales</taxon>
        <taxon>Streptosporangiaceae</taxon>
        <taxon>Nonomuraea</taxon>
    </lineage>
</organism>
<accession>A0A1V0AJH4</accession>
<keyword evidence="2" id="KW-1185">Reference proteome</keyword>
<dbReference type="Proteomes" id="UP000190797">
    <property type="component" value="Chromosome"/>
</dbReference>
<sequence length="207" mass="22340">MIIMDAVLEIEADAGSATWPIAAQANGFLALSGRLSPAEVGSAMAVIFGYGGIPTAPISELHHLLDRHLADAGRLIAPGGLRVRDTATGAEILPGCCCGLENWRQWRDVLRRQSLWLGHDPDTYLTFTGEAVRLTQEPDAGSTPARVSDVEIRLDELPALLTTVQLQLQGFLRLVHTWAGEIAPRAADRLVTVLDENFRINGTLDLG</sequence>
<evidence type="ECO:0000313" key="2">
    <source>
        <dbReference type="Proteomes" id="UP000190797"/>
    </source>
</evidence>
<dbReference type="AlphaFoldDB" id="A0A1V0AJH4"/>
<protein>
    <submittedName>
        <fullName evidence="1">Uncharacterized protein</fullName>
    </submittedName>
</protein>
<proteinExistence type="predicted"/>
<dbReference type="OrthoDB" id="581789at2"/>
<dbReference type="EMBL" id="CP017717">
    <property type="protein sequence ID" value="AQZ70384.1"/>
    <property type="molecule type" value="Genomic_DNA"/>
</dbReference>